<dbReference type="GO" id="GO:0003697">
    <property type="term" value="F:single-stranded DNA binding"/>
    <property type="evidence" value="ECO:0007669"/>
    <property type="project" value="TreeGrafter"/>
</dbReference>
<evidence type="ECO:0000256" key="7">
    <source>
        <dbReference type="ARBA" id="ARBA00022801"/>
    </source>
</evidence>
<name>A0A0D2WI80_CAPO3</name>
<dbReference type="OrthoDB" id="9975959at2759"/>
<evidence type="ECO:0000256" key="10">
    <source>
        <dbReference type="ARBA" id="ARBA00023242"/>
    </source>
</evidence>
<reference evidence="13" key="1">
    <citation type="submission" date="2011-02" db="EMBL/GenBank/DDBJ databases">
        <title>The Genome Sequence of Capsaspora owczarzaki ATCC 30864.</title>
        <authorList>
            <person name="Russ C."/>
            <person name="Cuomo C."/>
            <person name="Burger G."/>
            <person name="Gray M.W."/>
            <person name="Holland P.W.H."/>
            <person name="King N."/>
            <person name="Lang F.B.F."/>
            <person name="Roger A.J."/>
            <person name="Ruiz-Trillo I."/>
            <person name="Young S.K."/>
            <person name="Zeng Q."/>
            <person name="Gargeya S."/>
            <person name="Alvarado L."/>
            <person name="Berlin A."/>
            <person name="Chapman S.B."/>
            <person name="Chen Z."/>
            <person name="Freedman E."/>
            <person name="Gellesch M."/>
            <person name="Goldberg J."/>
            <person name="Griggs A."/>
            <person name="Gujja S."/>
            <person name="Heilman E."/>
            <person name="Heiman D."/>
            <person name="Howarth C."/>
            <person name="Mehta T."/>
            <person name="Neiman D."/>
            <person name="Pearson M."/>
            <person name="Roberts A."/>
            <person name="Saif S."/>
            <person name="Shea T."/>
            <person name="Shenoy N."/>
            <person name="Sisk P."/>
            <person name="Stolte C."/>
            <person name="Sykes S."/>
            <person name="White J."/>
            <person name="Yandava C."/>
            <person name="Haas B."/>
            <person name="Nusbaum C."/>
            <person name="Birren B."/>
        </authorList>
    </citation>
    <scope>NUCLEOTIDE SEQUENCE</scope>
    <source>
        <strain evidence="13">ATCC 30864</strain>
    </source>
</reference>
<evidence type="ECO:0000259" key="11">
    <source>
        <dbReference type="Pfam" id="PF03372"/>
    </source>
</evidence>
<dbReference type="InterPro" id="IPR036691">
    <property type="entry name" value="Endo/exonu/phosph_ase_sf"/>
</dbReference>
<sequence>MPRLRILTWNISGLDISDASPPGETIATKLERLAFGMLDHDADILCLQEFPVPSDSRMPAHQKTFESLSKLFRELGWEFVNSAPSHCGWSCILVKQPWLERLELASTAGPAVFATFKVPRDDASGFGSSDDNAASSPPTITVASCHLAPFKTGTSQRSAQFQALAQAIKASQSTRSATNSIVIAGDFNARENENEHFAHDGYVDAFSAYCLLNPKERSQLQFTWDSTKNKYHADGFGFTCRFDRIVTKRAKVTSLKMIGNSPCVEADSSFYLSDHFGLVAEVQL</sequence>
<dbReference type="Proteomes" id="UP000008743">
    <property type="component" value="Unassembled WGS sequence"/>
</dbReference>
<comment type="subcellular location">
    <subcellularLocation>
        <location evidence="3">Nucleus</location>
        <location evidence="3">PML body</location>
    </subcellularLocation>
</comment>
<dbReference type="GO" id="GO:0046872">
    <property type="term" value="F:metal ion binding"/>
    <property type="evidence" value="ECO:0007669"/>
    <property type="project" value="UniProtKB-KW"/>
</dbReference>
<keyword evidence="9" id="KW-0234">DNA repair</keyword>
<keyword evidence="6" id="KW-0227">DNA damage</keyword>
<dbReference type="Pfam" id="PF03372">
    <property type="entry name" value="Exo_endo_phos"/>
    <property type="match status" value="1"/>
</dbReference>
<comment type="cofactor">
    <cofactor evidence="1">
        <name>Mn(2+)</name>
        <dbReference type="ChEBI" id="CHEBI:29035"/>
    </cofactor>
</comment>
<evidence type="ECO:0000313" key="13">
    <source>
        <dbReference type="Proteomes" id="UP000008743"/>
    </source>
</evidence>
<dbReference type="GO" id="GO:0005737">
    <property type="term" value="C:cytoplasm"/>
    <property type="evidence" value="ECO:0007669"/>
    <property type="project" value="TreeGrafter"/>
</dbReference>
<dbReference type="AlphaFoldDB" id="A0A0D2WI80"/>
<dbReference type="RefSeq" id="XP_004365120.1">
    <property type="nucleotide sequence ID" value="XM_004365063.2"/>
</dbReference>
<comment type="cofactor">
    <cofactor evidence="2">
        <name>Mg(2+)</name>
        <dbReference type="ChEBI" id="CHEBI:18420"/>
    </cofactor>
</comment>
<dbReference type="STRING" id="595528.A0A0D2WI80"/>
<dbReference type="EMBL" id="KE346360">
    <property type="protein sequence ID" value="KJE88623.1"/>
    <property type="molecule type" value="Genomic_DNA"/>
</dbReference>
<organism evidence="12 13">
    <name type="scientific">Capsaspora owczarzaki (strain ATCC 30864)</name>
    <dbReference type="NCBI Taxonomy" id="595528"/>
    <lineage>
        <taxon>Eukaryota</taxon>
        <taxon>Filasterea</taxon>
        <taxon>Capsaspora</taxon>
    </lineage>
</organism>
<evidence type="ECO:0000256" key="6">
    <source>
        <dbReference type="ARBA" id="ARBA00022763"/>
    </source>
</evidence>
<accession>A0A0D2WI80</accession>
<evidence type="ECO:0000256" key="4">
    <source>
        <dbReference type="ARBA" id="ARBA00022722"/>
    </source>
</evidence>
<evidence type="ECO:0000256" key="5">
    <source>
        <dbReference type="ARBA" id="ARBA00022723"/>
    </source>
</evidence>
<gene>
    <name evidence="12" type="ORF">CAOG_000249</name>
</gene>
<proteinExistence type="predicted"/>
<dbReference type="eggNOG" id="ENOG502SSNX">
    <property type="taxonomic scope" value="Eukaryota"/>
</dbReference>
<dbReference type="GO" id="GO:0070260">
    <property type="term" value="F:5'-tyrosyl-DNA phosphodiesterase activity"/>
    <property type="evidence" value="ECO:0007669"/>
    <property type="project" value="TreeGrafter"/>
</dbReference>
<dbReference type="SUPFAM" id="SSF56219">
    <property type="entry name" value="DNase I-like"/>
    <property type="match status" value="1"/>
</dbReference>
<keyword evidence="5" id="KW-0479">Metal-binding</keyword>
<dbReference type="GO" id="GO:0004518">
    <property type="term" value="F:nuclease activity"/>
    <property type="evidence" value="ECO:0007669"/>
    <property type="project" value="UniProtKB-KW"/>
</dbReference>
<dbReference type="PANTHER" id="PTHR15822">
    <property type="entry name" value="TRAF AND TNF RECEPTOR-ASSOCIATED PROTEIN"/>
    <property type="match status" value="1"/>
</dbReference>
<evidence type="ECO:0000313" key="12">
    <source>
        <dbReference type="EMBL" id="KJE88623.1"/>
    </source>
</evidence>
<keyword evidence="8" id="KW-0460">Magnesium</keyword>
<keyword evidence="13" id="KW-1185">Reference proteome</keyword>
<evidence type="ECO:0000256" key="2">
    <source>
        <dbReference type="ARBA" id="ARBA00001946"/>
    </source>
</evidence>
<dbReference type="Gene3D" id="3.60.10.10">
    <property type="entry name" value="Endonuclease/exonuclease/phosphatase"/>
    <property type="match status" value="1"/>
</dbReference>
<dbReference type="InterPro" id="IPR051547">
    <property type="entry name" value="TDP2-like"/>
</dbReference>
<keyword evidence="10" id="KW-0539">Nucleus</keyword>
<evidence type="ECO:0000256" key="9">
    <source>
        <dbReference type="ARBA" id="ARBA00023204"/>
    </source>
</evidence>
<protein>
    <recommendedName>
        <fullName evidence="11">Endonuclease/exonuclease/phosphatase domain-containing protein</fullName>
    </recommendedName>
</protein>
<feature type="domain" description="Endonuclease/exonuclease/phosphatase" evidence="11">
    <location>
        <begin position="7"/>
        <end position="275"/>
    </location>
</feature>
<evidence type="ECO:0000256" key="8">
    <source>
        <dbReference type="ARBA" id="ARBA00022842"/>
    </source>
</evidence>
<evidence type="ECO:0000256" key="1">
    <source>
        <dbReference type="ARBA" id="ARBA00001936"/>
    </source>
</evidence>
<dbReference type="PANTHER" id="PTHR15822:SF4">
    <property type="entry name" value="TYROSYL-DNA PHOSPHODIESTERASE 2"/>
    <property type="match status" value="1"/>
</dbReference>
<evidence type="ECO:0000256" key="3">
    <source>
        <dbReference type="ARBA" id="ARBA00004322"/>
    </source>
</evidence>
<keyword evidence="4" id="KW-0540">Nuclease</keyword>
<dbReference type="InterPro" id="IPR005135">
    <property type="entry name" value="Endo/exonuclease/phosphatase"/>
</dbReference>
<dbReference type="PhylomeDB" id="A0A0D2WI80"/>
<dbReference type="InParanoid" id="A0A0D2WI80"/>
<keyword evidence="7" id="KW-0378">Hydrolase</keyword>
<dbReference type="GO" id="GO:0006302">
    <property type="term" value="P:double-strand break repair"/>
    <property type="evidence" value="ECO:0007669"/>
    <property type="project" value="TreeGrafter"/>
</dbReference>